<reference evidence="2" key="1">
    <citation type="submission" date="2020-08" db="EMBL/GenBank/DDBJ databases">
        <title>A bifunctional nitrone conjugated secondary metabolite targeting the ribosome.</title>
        <authorList>
            <person name="Limbrick E.M."/>
            <person name="Graf M."/>
            <person name="Derewacz D.K."/>
            <person name="Nguyen F."/>
            <person name="Spraggins J.M."/>
            <person name="Wieland M."/>
            <person name="Ynigez-Gutierrez A.E."/>
            <person name="Reisman B.J."/>
            <person name="Zinshteyn B."/>
            <person name="McCulloch K."/>
            <person name="Iverson T.M."/>
            <person name="Green R."/>
            <person name="Wilson D.N."/>
            <person name="Bachmann B.O."/>
        </authorList>
    </citation>
    <scope>NUCLEOTIDE SEQUENCE</scope>
    <source>
        <strain evidence="2">Africana</strain>
    </source>
</reference>
<name>A0A7D6C5Z3_9ACTN</name>
<accession>A0A7D6C5Z3</accession>
<dbReference type="AlphaFoldDB" id="A0A7D6C5Z3"/>
<gene>
    <name evidence="2" type="ORF">HZU44_00460</name>
</gene>
<evidence type="ECO:0000259" key="1">
    <source>
        <dbReference type="Pfam" id="PF03235"/>
    </source>
</evidence>
<dbReference type="Pfam" id="PF03235">
    <property type="entry name" value="GmrSD_N"/>
    <property type="match status" value="1"/>
</dbReference>
<evidence type="ECO:0000313" key="2">
    <source>
        <dbReference type="EMBL" id="QLJ98744.1"/>
    </source>
</evidence>
<dbReference type="InterPro" id="IPR004919">
    <property type="entry name" value="GmrSD_N"/>
</dbReference>
<proteinExistence type="predicted"/>
<dbReference type="EMBL" id="CP058905">
    <property type="protein sequence ID" value="QLJ98744.1"/>
    <property type="molecule type" value="Genomic_DNA"/>
</dbReference>
<dbReference type="PANTHER" id="PTHR39639:SF1">
    <property type="entry name" value="DUF262 DOMAIN-CONTAINING PROTEIN"/>
    <property type="match status" value="1"/>
</dbReference>
<sequence length="364" mass="41308">MTLETELEKYRRQISTDAYPMSIGEVANLYRDGELDIHPEFQRLFRWTTTQQTRLIESILLGIPLPSIFVAASESGWDVVDGVQRLSTIFHFMGLLRNEDGETLPPFKCDEAPFLKSLDGMTYEPGNDSPGLSQAQRIDFKRARLDMKIIKRQSDKRAKYDLFQRLNSFGSVASEQELRNSLLVSISRKHFLWLSEISDNVDFLTVLNLPSRSIRERYHMEIALRFITLRNIPESNLRTLGFLGEFLTEEVVPLTEISNEDLAEMKAVFERTFSVLNKAAGADILRKLNSASGRPVGPFSATAFEVLALGVAYHGAPARITPEVVLDKQRALWSDPEFSPGFSTGIRADQRMRKTIPKGRQLFS</sequence>
<protein>
    <submittedName>
        <fullName evidence="2">DUF262 domain-containing protein</fullName>
    </submittedName>
</protein>
<dbReference type="PANTHER" id="PTHR39639">
    <property type="entry name" value="CHROMOSOME 16, WHOLE GENOME SHOTGUN SEQUENCE"/>
    <property type="match status" value="1"/>
</dbReference>
<organism evidence="2">
    <name type="scientific">Micromonospora carbonacea</name>
    <dbReference type="NCBI Taxonomy" id="47853"/>
    <lineage>
        <taxon>Bacteria</taxon>
        <taxon>Bacillati</taxon>
        <taxon>Actinomycetota</taxon>
        <taxon>Actinomycetes</taxon>
        <taxon>Micromonosporales</taxon>
        <taxon>Micromonosporaceae</taxon>
        <taxon>Micromonospora</taxon>
    </lineage>
</organism>
<feature type="domain" description="GmrSD restriction endonucleases N-terminal" evidence="1">
    <location>
        <begin position="28"/>
        <end position="183"/>
    </location>
</feature>